<sequence>METIAGLAPNLSDTDDLSPTNPPGDGEDLEDRPFGSNLDLPPKLRSKSRARVSVDAQGCFHFHGGIRIPGAPFRSLGEVLAAAEAELALMAGESEQGGEWSASSSEIFVKFYSRKVPLHREPAPWSHWEYNISLKAGLFYVHPTIVGGPFHSLGEATAAMKRHSTWASATQILTEGYYFTMKDGLFHLHPNDLGGPFDKLDKATDAIWRHHASLKAYEQEQARQEKIRIMDQFLDEVDLDMYETLEMLRCGERDTEPPEPVTRSLVDGFPSFWEHGRCDPAISELADRFEEIVAKKEAIKNGMKWMESEVLQAFETYKADYQGPKYEFVKLDKQCLIYDTFSNSYHHYNFTMKKKSSFYLRKRREKRSSKSWDYQQFFAEVKSTEKGKLFFCCPLQPGEKNGHCFGCRNVGIDLSHPRSGGYQVGNEDSGFPFDSDGSDE</sequence>
<keyword evidence="4" id="KW-1185">Reference proteome</keyword>
<dbReference type="AlphaFoldDB" id="A0A5J9WMC0"/>
<reference evidence="3 4" key="1">
    <citation type="journal article" date="2019" name="Sci. Rep.">
        <title>A high-quality genome of Eragrostis curvula grass provides insights into Poaceae evolution and supports new strategies to enhance forage quality.</title>
        <authorList>
            <person name="Carballo J."/>
            <person name="Santos B.A.C.M."/>
            <person name="Zappacosta D."/>
            <person name="Garbus I."/>
            <person name="Selva J.P."/>
            <person name="Gallo C.A."/>
            <person name="Diaz A."/>
            <person name="Albertini E."/>
            <person name="Caccamo M."/>
            <person name="Echenique V."/>
        </authorList>
    </citation>
    <scope>NUCLEOTIDE SEQUENCE [LARGE SCALE GENOMIC DNA]</scope>
    <source>
        <strain evidence="4">cv. Victoria</strain>
        <tissue evidence="3">Leaf</tissue>
    </source>
</reference>
<comment type="caution">
    <text evidence="3">The sequence shown here is derived from an EMBL/GenBank/DDBJ whole genome shotgun (WGS) entry which is preliminary data.</text>
</comment>
<feature type="domain" description="DUF3615" evidence="2">
    <location>
        <begin position="312"/>
        <end position="417"/>
    </location>
</feature>
<feature type="compositionally biased region" description="Low complexity" evidence="1">
    <location>
        <begin position="428"/>
        <end position="440"/>
    </location>
</feature>
<dbReference type="Pfam" id="PF12274">
    <property type="entry name" value="DUF3615"/>
    <property type="match status" value="1"/>
</dbReference>
<dbReference type="Proteomes" id="UP000324897">
    <property type="component" value="Chromosome 6"/>
</dbReference>
<dbReference type="PANTHER" id="PTHR33326">
    <property type="entry name" value="OS05G0543800 PROTEIN"/>
    <property type="match status" value="1"/>
</dbReference>
<dbReference type="Gramene" id="TVU49027">
    <property type="protein sequence ID" value="TVU49027"/>
    <property type="gene ID" value="EJB05_00318"/>
</dbReference>
<evidence type="ECO:0000259" key="2">
    <source>
        <dbReference type="Pfam" id="PF12274"/>
    </source>
</evidence>
<dbReference type="PANTHER" id="PTHR33326:SF14">
    <property type="entry name" value="EXPRESSED PROTEIN"/>
    <property type="match status" value="1"/>
</dbReference>
<feature type="non-terminal residue" evidence="3">
    <location>
        <position position="1"/>
    </location>
</feature>
<dbReference type="InterPro" id="IPR022059">
    <property type="entry name" value="DUF3615"/>
</dbReference>
<evidence type="ECO:0000256" key="1">
    <source>
        <dbReference type="SAM" id="MobiDB-lite"/>
    </source>
</evidence>
<dbReference type="OrthoDB" id="696073at2759"/>
<accession>A0A5J9WMC0</accession>
<evidence type="ECO:0000313" key="4">
    <source>
        <dbReference type="Proteomes" id="UP000324897"/>
    </source>
</evidence>
<evidence type="ECO:0000313" key="3">
    <source>
        <dbReference type="EMBL" id="TVU49027.1"/>
    </source>
</evidence>
<protein>
    <recommendedName>
        <fullName evidence="2">DUF3615 domain-containing protein</fullName>
    </recommendedName>
</protein>
<gene>
    <name evidence="3" type="ORF">EJB05_00318</name>
</gene>
<feature type="region of interest" description="Disordered" evidence="1">
    <location>
        <begin position="419"/>
        <end position="440"/>
    </location>
</feature>
<organism evidence="3 4">
    <name type="scientific">Eragrostis curvula</name>
    <name type="common">weeping love grass</name>
    <dbReference type="NCBI Taxonomy" id="38414"/>
    <lineage>
        <taxon>Eukaryota</taxon>
        <taxon>Viridiplantae</taxon>
        <taxon>Streptophyta</taxon>
        <taxon>Embryophyta</taxon>
        <taxon>Tracheophyta</taxon>
        <taxon>Spermatophyta</taxon>
        <taxon>Magnoliopsida</taxon>
        <taxon>Liliopsida</taxon>
        <taxon>Poales</taxon>
        <taxon>Poaceae</taxon>
        <taxon>PACMAD clade</taxon>
        <taxon>Chloridoideae</taxon>
        <taxon>Eragrostideae</taxon>
        <taxon>Eragrostidinae</taxon>
        <taxon>Eragrostis</taxon>
    </lineage>
</organism>
<name>A0A5J9WMC0_9POAL</name>
<feature type="region of interest" description="Disordered" evidence="1">
    <location>
        <begin position="1"/>
        <end position="43"/>
    </location>
</feature>
<dbReference type="EMBL" id="RWGY01000002">
    <property type="protein sequence ID" value="TVU49027.1"/>
    <property type="molecule type" value="Genomic_DNA"/>
</dbReference>
<proteinExistence type="predicted"/>